<reference evidence="2" key="1">
    <citation type="submission" date="2020-11" db="EMBL/GenBank/DDBJ databases">
        <authorList>
            <consortium name="DOE Joint Genome Institute"/>
            <person name="Ahrendt S."/>
            <person name="Riley R."/>
            <person name="Andreopoulos W."/>
            <person name="LaButti K."/>
            <person name="Pangilinan J."/>
            <person name="Ruiz-duenas F.J."/>
            <person name="Barrasa J.M."/>
            <person name="Sanchez-Garcia M."/>
            <person name="Camarero S."/>
            <person name="Miyauchi S."/>
            <person name="Serrano A."/>
            <person name="Linde D."/>
            <person name="Babiker R."/>
            <person name="Drula E."/>
            <person name="Ayuso-Fernandez I."/>
            <person name="Pacheco R."/>
            <person name="Padilla G."/>
            <person name="Ferreira P."/>
            <person name="Barriuso J."/>
            <person name="Kellner H."/>
            <person name="Castanera R."/>
            <person name="Alfaro M."/>
            <person name="Ramirez L."/>
            <person name="Pisabarro A.G."/>
            <person name="Kuo A."/>
            <person name="Tritt A."/>
            <person name="Lipzen A."/>
            <person name="He G."/>
            <person name="Yan M."/>
            <person name="Ng V."/>
            <person name="Cullen D."/>
            <person name="Martin F."/>
            <person name="Rosso M.-N."/>
            <person name="Henrissat B."/>
            <person name="Hibbett D."/>
            <person name="Martinez A.T."/>
            <person name="Grigoriev I.V."/>
        </authorList>
    </citation>
    <scope>NUCLEOTIDE SEQUENCE</scope>
    <source>
        <strain evidence="2">AH 44721</strain>
    </source>
</reference>
<organism evidence="2 3">
    <name type="scientific">Gymnopilus junonius</name>
    <name type="common">Spectacular rustgill mushroom</name>
    <name type="synonym">Gymnopilus spectabilis subsp. junonius</name>
    <dbReference type="NCBI Taxonomy" id="109634"/>
    <lineage>
        <taxon>Eukaryota</taxon>
        <taxon>Fungi</taxon>
        <taxon>Dikarya</taxon>
        <taxon>Basidiomycota</taxon>
        <taxon>Agaricomycotina</taxon>
        <taxon>Agaricomycetes</taxon>
        <taxon>Agaricomycetidae</taxon>
        <taxon>Agaricales</taxon>
        <taxon>Agaricineae</taxon>
        <taxon>Hymenogastraceae</taxon>
        <taxon>Gymnopilus</taxon>
    </lineage>
</organism>
<proteinExistence type="predicted"/>
<keyword evidence="3" id="KW-1185">Reference proteome</keyword>
<dbReference type="Proteomes" id="UP000724874">
    <property type="component" value="Unassembled WGS sequence"/>
</dbReference>
<keyword evidence="1" id="KW-1133">Transmembrane helix</keyword>
<dbReference type="AlphaFoldDB" id="A0A9P5NBE4"/>
<comment type="caution">
    <text evidence="2">The sequence shown here is derived from an EMBL/GenBank/DDBJ whole genome shotgun (WGS) entry which is preliminary data.</text>
</comment>
<feature type="transmembrane region" description="Helical" evidence="1">
    <location>
        <begin position="104"/>
        <end position="124"/>
    </location>
</feature>
<protein>
    <submittedName>
        <fullName evidence="2">Uncharacterized protein</fullName>
    </submittedName>
</protein>
<dbReference type="OrthoDB" id="2756618at2759"/>
<sequence>MADGLLLYRCYVIWNSNIRVILFPLFLYVAELATGIAVPIEVALTTVPSYQPAQLTFRYHGFLWGAPSRLFNFTNLEAALPLSLAGIAFAVCVGQNFYPKVPFAHIWGMLVAIAPQSIILRVAMGHAWTENAFNQSTNNIEFARGNNITQKSQEYSTPDVFRVKLEDGPKETV</sequence>
<evidence type="ECO:0000313" key="2">
    <source>
        <dbReference type="EMBL" id="KAF8880100.1"/>
    </source>
</evidence>
<accession>A0A9P5NBE4</accession>
<gene>
    <name evidence="2" type="ORF">CPB84DRAFT_1851938</name>
</gene>
<evidence type="ECO:0000313" key="3">
    <source>
        <dbReference type="Proteomes" id="UP000724874"/>
    </source>
</evidence>
<keyword evidence="1" id="KW-0472">Membrane</keyword>
<name>A0A9P5NBE4_GYMJU</name>
<feature type="transmembrane region" description="Helical" evidence="1">
    <location>
        <begin position="20"/>
        <end position="44"/>
    </location>
</feature>
<evidence type="ECO:0000256" key="1">
    <source>
        <dbReference type="SAM" id="Phobius"/>
    </source>
</evidence>
<dbReference type="EMBL" id="JADNYJ010000143">
    <property type="protein sequence ID" value="KAF8880100.1"/>
    <property type="molecule type" value="Genomic_DNA"/>
</dbReference>
<keyword evidence="1" id="KW-0812">Transmembrane</keyword>